<dbReference type="Proteomes" id="UP000267019">
    <property type="component" value="Unassembled WGS sequence"/>
</dbReference>
<evidence type="ECO:0000313" key="4">
    <source>
        <dbReference type="EMBL" id="RKQ88957.1"/>
    </source>
</evidence>
<dbReference type="PROSITE" id="PS00409">
    <property type="entry name" value="PROKAR_NTER_METHYL"/>
    <property type="match status" value="1"/>
</dbReference>
<dbReference type="GO" id="GO:0030420">
    <property type="term" value="P:establishment of competence for transformation"/>
    <property type="evidence" value="ECO:0007669"/>
    <property type="project" value="UniProtKB-KW"/>
</dbReference>
<dbReference type="InterPro" id="IPR012902">
    <property type="entry name" value="N_methyl_site"/>
</dbReference>
<keyword evidence="3" id="KW-0472">Membrane</keyword>
<dbReference type="AlphaFoldDB" id="A0A660L4U6"/>
<dbReference type="EMBL" id="RBIJ01000001">
    <property type="protein sequence ID" value="RKQ88957.1"/>
    <property type="molecule type" value="Genomic_DNA"/>
</dbReference>
<reference evidence="4 5" key="1">
    <citation type="submission" date="2018-10" db="EMBL/GenBank/DDBJ databases">
        <title>Genomic Encyclopedia of Type Strains, Phase IV (KMG-IV): sequencing the most valuable type-strain genomes for metagenomic binning, comparative biology and taxonomic classification.</title>
        <authorList>
            <person name="Goeker M."/>
        </authorList>
    </citation>
    <scope>NUCLEOTIDE SEQUENCE [LARGE SCALE GENOMIC DNA]</scope>
    <source>
        <strain evidence="4 5">DSM 22653</strain>
    </source>
</reference>
<dbReference type="GO" id="GO:0009986">
    <property type="term" value="C:cell surface"/>
    <property type="evidence" value="ECO:0007669"/>
    <property type="project" value="UniProtKB-SubCell"/>
</dbReference>
<dbReference type="SUPFAM" id="SSF54523">
    <property type="entry name" value="Pili subunits"/>
    <property type="match status" value="1"/>
</dbReference>
<sequence>MTQPLPEVRLRRRGSLATCVRSTLAQHTLVAPIAPGFPASDVRSSRKQNAGGFTLLEVLLVVGLLALLLWLVSPNLFSAYARGESKICTARAELLRRAVVEYMADHGGDKPAGGSTDLKEVVTELRTTGYLDGEENTPQEELLACGAGTFSLTYGDDGKPKVEWRRSGSAEAEAKK</sequence>
<accession>A0A660L4U6</accession>
<dbReference type="RefSeq" id="WP_170143525.1">
    <property type="nucleotide sequence ID" value="NZ_RBIJ01000001.1"/>
</dbReference>
<feature type="transmembrane region" description="Helical" evidence="3">
    <location>
        <begin position="53"/>
        <end position="72"/>
    </location>
</feature>
<dbReference type="Pfam" id="PF07963">
    <property type="entry name" value="N_methyl"/>
    <property type="match status" value="1"/>
</dbReference>
<comment type="caution">
    <text evidence="4">The sequence shown here is derived from an EMBL/GenBank/DDBJ whole genome shotgun (WGS) entry which is preliminary data.</text>
</comment>
<keyword evidence="3" id="KW-0812">Transmembrane</keyword>
<evidence type="ECO:0000256" key="3">
    <source>
        <dbReference type="SAM" id="Phobius"/>
    </source>
</evidence>
<name>A0A660L4U6_9BACL</name>
<gene>
    <name evidence="4" type="ORF">C7438_0610</name>
</gene>
<keyword evidence="5" id="KW-1185">Reference proteome</keyword>
<comment type="subcellular location">
    <subcellularLocation>
        <location evidence="1">Cell surface</location>
    </subcellularLocation>
</comment>
<evidence type="ECO:0000256" key="2">
    <source>
        <dbReference type="ARBA" id="ARBA00023287"/>
    </source>
</evidence>
<dbReference type="InterPro" id="IPR045584">
    <property type="entry name" value="Pilin-like"/>
</dbReference>
<organism evidence="4 5">
    <name type="scientific">Brockia lithotrophica</name>
    <dbReference type="NCBI Taxonomy" id="933949"/>
    <lineage>
        <taxon>Bacteria</taxon>
        <taxon>Bacillati</taxon>
        <taxon>Bacillota</taxon>
        <taxon>Bacilli</taxon>
        <taxon>Bacillales</taxon>
        <taxon>Bacillales Family X. Incertae Sedis</taxon>
        <taxon>Brockia</taxon>
    </lineage>
</organism>
<keyword evidence="2" id="KW-0178">Competence</keyword>
<evidence type="ECO:0000313" key="5">
    <source>
        <dbReference type="Proteomes" id="UP000267019"/>
    </source>
</evidence>
<keyword evidence="3" id="KW-1133">Transmembrane helix</keyword>
<proteinExistence type="predicted"/>
<evidence type="ECO:0000256" key="1">
    <source>
        <dbReference type="ARBA" id="ARBA00004241"/>
    </source>
</evidence>
<protein>
    <submittedName>
        <fullName evidence="4">Competence protein ComGC</fullName>
    </submittedName>
</protein>
<dbReference type="Gene3D" id="3.30.700.10">
    <property type="entry name" value="Glycoprotein, Type 4 Pilin"/>
    <property type="match status" value="1"/>
</dbReference>